<comment type="caution">
    <text evidence="3">The sequence shown here is derived from an EMBL/GenBank/DDBJ whole genome shotgun (WGS) entry which is preliminary data.</text>
</comment>
<evidence type="ECO:0000313" key="3">
    <source>
        <dbReference type="EMBL" id="KAH7141714.1"/>
    </source>
</evidence>
<dbReference type="AlphaFoldDB" id="A0A9P9IZJ6"/>
<dbReference type="CDD" id="cd02440">
    <property type="entry name" value="AdoMet_MTases"/>
    <property type="match status" value="1"/>
</dbReference>
<keyword evidence="4" id="KW-1185">Reference proteome</keyword>
<organism evidence="3 4">
    <name type="scientific">Dactylonectria macrodidyma</name>
    <dbReference type="NCBI Taxonomy" id="307937"/>
    <lineage>
        <taxon>Eukaryota</taxon>
        <taxon>Fungi</taxon>
        <taxon>Dikarya</taxon>
        <taxon>Ascomycota</taxon>
        <taxon>Pezizomycotina</taxon>
        <taxon>Sordariomycetes</taxon>
        <taxon>Hypocreomycetidae</taxon>
        <taxon>Hypocreales</taxon>
        <taxon>Nectriaceae</taxon>
        <taxon>Dactylonectria</taxon>
    </lineage>
</organism>
<dbReference type="OrthoDB" id="2013972at2759"/>
<comment type="similarity">
    <text evidence="1">Belongs to the methyltransferase superfamily. LaeA methyltransferase family.</text>
</comment>
<name>A0A9P9IZJ6_9HYPO</name>
<proteinExistence type="inferred from homology"/>
<dbReference type="InterPro" id="IPR029063">
    <property type="entry name" value="SAM-dependent_MTases_sf"/>
</dbReference>
<dbReference type="Pfam" id="PF13489">
    <property type="entry name" value="Methyltransf_23"/>
    <property type="match status" value="1"/>
</dbReference>
<dbReference type="PANTHER" id="PTHR43591">
    <property type="entry name" value="METHYLTRANSFERASE"/>
    <property type="match status" value="1"/>
</dbReference>
<reference evidence="3" key="1">
    <citation type="journal article" date="2021" name="Nat. Commun.">
        <title>Genetic determinants of endophytism in the Arabidopsis root mycobiome.</title>
        <authorList>
            <person name="Mesny F."/>
            <person name="Miyauchi S."/>
            <person name="Thiergart T."/>
            <person name="Pickel B."/>
            <person name="Atanasova L."/>
            <person name="Karlsson M."/>
            <person name="Huettel B."/>
            <person name="Barry K.W."/>
            <person name="Haridas S."/>
            <person name="Chen C."/>
            <person name="Bauer D."/>
            <person name="Andreopoulos W."/>
            <person name="Pangilinan J."/>
            <person name="LaButti K."/>
            <person name="Riley R."/>
            <person name="Lipzen A."/>
            <person name="Clum A."/>
            <person name="Drula E."/>
            <person name="Henrissat B."/>
            <person name="Kohler A."/>
            <person name="Grigoriev I.V."/>
            <person name="Martin F.M."/>
            <person name="Hacquard S."/>
        </authorList>
    </citation>
    <scope>NUCLEOTIDE SEQUENCE</scope>
    <source>
        <strain evidence="3">MPI-CAGE-AT-0147</strain>
    </source>
</reference>
<dbReference type="PANTHER" id="PTHR43591:SF10">
    <property type="entry name" value="ABC TRANSMEMBRANE TYPE-1 DOMAIN-CONTAINING PROTEIN-RELATED"/>
    <property type="match status" value="1"/>
</dbReference>
<evidence type="ECO:0000256" key="1">
    <source>
        <dbReference type="ARBA" id="ARBA00038158"/>
    </source>
</evidence>
<dbReference type="GO" id="GO:0032259">
    <property type="term" value="P:methylation"/>
    <property type="evidence" value="ECO:0007669"/>
    <property type="project" value="UniProtKB-KW"/>
</dbReference>
<keyword evidence="3" id="KW-0808">Transferase</keyword>
<gene>
    <name evidence="3" type="ORF">EDB81DRAFT_884785</name>
</gene>
<keyword evidence="3" id="KW-0489">Methyltransferase</keyword>
<evidence type="ECO:0000313" key="4">
    <source>
        <dbReference type="Proteomes" id="UP000738349"/>
    </source>
</evidence>
<accession>A0A9P9IZJ6</accession>
<sequence length="351" mass="39813">MDDGDPGTSTRPVDPPSSSASSSSIAVGTSTDAAIIKSTEDGEFSSLDDETRSLTNSIRQHIVQGGLRYHAYHAGKYVFPNDENEQYREDLKHNLTVYLCDGELFFAPIHHQLEDGAEVLDLVADIYPESTFQGMDLSPIQPDWIPENVSFVVDDIEHEAGWTYPENKFDYIHMRHTLPFVRDRPELWERIYQHLKPGGWFELQEFHYTAACDDSSCDGPYAWRDFINYLEAGMANLGTDMHGILKAEEELAAAGFEELRVKQLKCPVGPWAKKKKLQESGHVLRDVILCGVNGLARRPFRDGLNWTDIQIEVFLVDVRKAITAEESNGLPKFHSYYPFRSVWCRKPLNAA</sequence>
<dbReference type="EMBL" id="JAGMUV010000010">
    <property type="protein sequence ID" value="KAH7141714.1"/>
    <property type="molecule type" value="Genomic_DNA"/>
</dbReference>
<dbReference type="GO" id="GO:0008168">
    <property type="term" value="F:methyltransferase activity"/>
    <property type="evidence" value="ECO:0007669"/>
    <property type="project" value="UniProtKB-KW"/>
</dbReference>
<dbReference type="SUPFAM" id="SSF53335">
    <property type="entry name" value="S-adenosyl-L-methionine-dependent methyltransferases"/>
    <property type="match status" value="1"/>
</dbReference>
<dbReference type="Gene3D" id="3.40.50.150">
    <property type="entry name" value="Vaccinia Virus protein VP39"/>
    <property type="match status" value="1"/>
</dbReference>
<evidence type="ECO:0000256" key="2">
    <source>
        <dbReference type="SAM" id="MobiDB-lite"/>
    </source>
</evidence>
<feature type="region of interest" description="Disordered" evidence="2">
    <location>
        <begin position="1"/>
        <end position="32"/>
    </location>
</feature>
<protein>
    <submittedName>
        <fullName evidence="3">S-adenosyl-L-methionine-dependent methyltransferase</fullName>
    </submittedName>
</protein>
<dbReference type="Proteomes" id="UP000738349">
    <property type="component" value="Unassembled WGS sequence"/>
</dbReference>